<name>A0ABR1QRY3_9PEZI</name>
<dbReference type="RefSeq" id="XP_066704267.1">
    <property type="nucleotide sequence ID" value="XM_066839203.1"/>
</dbReference>
<feature type="compositionally biased region" description="Basic and acidic residues" evidence="1">
    <location>
        <begin position="1"/>
        <end position="32"/>
    </location>
</feature>
<evidence type="ECO:0000256" key="1">
    <source>
        <dbReference type="SAM" id="MobiDB-lite"/>
    </source>
</evidence>
<reference evidence="2 3" key="1">
    <citation type="submission" date="2023-01" db="EMBL/GenBank/DDBJ databases">
        <title>Analysis of 21 Apiospora genomes using comparative genomics revels a genus with tremendous synthesis potential of carbohydrate active enzymes and secondary metabolites.</title>
        <authorList>
            <person name="Sorensen T."/>
        </authorList>
    </citation>
    <scope>NUCLEOTIDE SEQUENCE [LARGE SCALE GENOMIC DNA]</scope>
    <source>
        <strain evidence="2 3">CBS 24483</strain>
    </source>
</reference>
<protein>
    <submittedName>
        <fullName evidence="2">Uncharacterized protein</fullName>
    </submittedName>
</protein>
<feature type="region of interest" description="Disordered" evidence="1">
    <location>
        <begin position="1"/>
        <end position="55"/>
    </location>
</feature>
<dbReference type="EMBL" id="JAQQWE010000002">
    <property type="protein sequence ID" value="KAK7962156.1"/>
    <property type="molecule type" value="Genomic_DNA"/>
</dbReference>
<accession>A0ABR1QRY3</accession>
<gene>
    <name evidence="2" type="ORF">PG986_002981</name>
</gene>
<keyword evidence="3" id="KW-1185">Reference proteome</keyword>
<comment type="caution">
    <text evidence="2">The sequence shown here is derived from an EMBL/GenBank/DDBJ whole genome shotgun (WGS) entry which is preliminary data.</text>
</comment>
<evidence type="ECO:0000313" key="3">
    <source>
        <dbReference type="Proteomes" id="UP001391051"/>
    </source>
</evidence>
<dbReference type="Proteomes" id="UP001391051">
    <property type="component" value="Unassembled WGS sequence"/>
</dbReference>
<organism evidence="2 3">
    <name type="scientific">Apiospora aurea</name>
    <dbReference type="NCBI Taxonomy" id="335848"/>
    <lineage>
        <taxon>Eukaryota</taxon>
        <taxon>Fungi</taxon>
        <taxon>Dikarya</taxon>
        <taxon>Ascomycota</taxon>
        <taxon>Pezizomycotina</taxon>
        <taxon>Sordariomycetes</taxon>
        <taxon>Xylariomycetidae</taxon>
        <taxon>Amphisphaeriales</taxon>
        <taxon>Apiosporaceae</taxon>
        <taxon>Apiospora</taxon>
    </lineage>
</organism>
<proteinExistence type="predicted"/>
<sequence length="110" mass="12521">MKDQGINDHAPAPERDTNTKEQQGDDKPKSDVHTLSPESDIVMKDLPSGEEQQEATVEVLEAQLDKELREEEEMEAQLRAQMTAEVRAEMEAELRAQQEQVEESEISEEE</sequence>
<feature type="compositionally biased region" description="Acidic residues" evidence="1">
    <location>
        <begin position="100"/>
        <end position="110"/>
    </location>
</feature>
<feature type="region of interest" description="Disordered" evidence="1">
    <location>
        <begin position="90"/>
        <end position="110"/>
    </location>
</feature>
<dbReference type="GeneID" id="92072265"/>
<evidence type="ECO:0000313" key="2">
    <source>
        <dbReference type="EMBL" id="KAK7962156.1"/>
    </source>
</evidence>